<evidence type="ECO:0000313" key="3">
    <source>
        <dbReference type="EMBL" id="CAF1348767.1"/>
    </source>
</evidence>
<organism evidence="3 4">
    <name type="scientific">Adineta ricciae</name>
    <name type="common">Rotifer</name>
    <dbReference type="NCBI Taxonomy" id="249248"/>
    <lineage>
        <taxon>Eukaryota</taxon>
        <taxon>Metazoa</taxon>
        <taxon>Spiralia</taxon>
        <taxon>Gnathifera</taxon>
        <taxon>Rotifera</taxon>
        <taxon>Eurotatoria</taxon>
        <taxon>Bdelloidea</taxon>
        <taxon>Adinetida</taxon>
        <taxon>Adinetidae</taxon>
        <taxon>Adineta</taxon>
    </lineage>
</organism>
<sequence>MSTSNGDEQQNALSSSTSQESIDNPDEKPYTDQGINEKIVQKIRSLIEIGKLTSSDIDNRVCEQLRSIPDDATTIDSLFAEFNNSDLTGVVNKGPFLCNFIKKWKVDNP</sequence>
<reference evidence="3" key="1">
    <citation type="submission" date="2021-02" db="EMBL/GenBank/DDBJ databases">
        <authorList>
            <person name="Nowell W R."/>
        </authorList>
    </citation>
    <scope>NUCLEOTIDE SEQUENCE</scope>
</reference>
<dbReference type="EMBL" id="CAJNOR010002852">
    <property type="protein sequence ID" value="CAF1348767.1"/>
    <property type="molecule type" value="Genomic_DNA"/>
</dbReference>
<feature type="non-terminal residue" evidence="3">
    <location>
        <position position="109"/>
    </location>
</feature>
<keyword evidence="4" id="KW-1185">Reference proteome</keyword>
<accession>A0A815H3C4</accession>
<evidence type="ECO:0000259" key="2">
    <source>
        <dbReference type="Pfam" id="PF18360"/>
    </source>
</evidence>
<comment type="caution">
    <text evidence="3">The sequence shown here is derived from an EMBL/GenBank/DDBJ whole genome shotgun (WGS) entry which is preliminary data.</text>
</comment>
<dbReference type="InterPro" id="IPR041337">
    <property type="entry name" value="hnRNP_Q_AcD"/>
</dbReference>
<evidence type="ECO:0000313" key="4">
    <source>
        <dbReference type="Proteomes" id="UP000663828"/>
    </source>
</evidence>
<evidence type="ECO:0000256" key="1">
    <source>
        <dbReference type="SAM" id="MobiDB-lite"/>
    </source>
</evidence>
<feature type="compositionally biased region" description="Polar residues" evidence="1">
    <location>
        <begin position="1"/>
        <end position="22"/>
    </location>
</feature>
<dbReference type="Pfam" id="PF18360">
    <property type="entry name" value="hnRNP_Q_AcD"/>
    <property type="match status" value="1"/>
</dbReference>
<dbReference type="AlphaFoldDB" id="A0A815H3C4"/>
<proteinExistence type="predicted"/>
<dbReference type="CDD" id="cd21039">
    <property type="entry name" value="NURR"/>
    <property type="match status" value="1"/>
</dbReference>
<feature type="region of interest" description="Disordered" evidence="1">
    <location>
        <begin position="1"/>
        <end position="35"/>
    </location>
</feature>
<dbReference type="Proteomes" id="UP000663828">
    <property type="component" value="Unassembled WGS sequence"/>
</dbReference>
<feature type="domain" description="Heterogeneous nuclear ribonucleoprotein Q acidic" evidence="2">
    <location>
        <begin position="36"/>
        <end position="104"/>
    </location>
</feature>
<gene>
    <name evidence="3" type="ORF">XAT740_LOCUS31367</name>
</gene>
<name>A0A815H3C4_ADIRI</name>
<protein>
    <recommendedName>
        <fullName evidence="2">Heterogeneous nuclear ribonucleoprotein Q acidic domain-containing protein</fullName>
    </recommendedName>
</protein>